<dbReference type="PANTHER" id="PTHR12932:SF9">
    <property type="entry name" value="TUBULIN POLYMERIZATION-PROMOTING PROTEIN HOMOLOG"/>
    <property type="match status" value="1"/>
</dbReference>
<accession>A0A183AVH0</accession>
<dbReference type="GO" id="GO:0001578">
    <property type="term" value="P:microtubule bundle formation"/>
    <property type="evidence" value="ECO:0007669"/>
    <property type="project" value="TreeGrafter"/>
</dbReference>
<dbReference type="AlphaFoldDB" id="A0A183AVH0"/>
<sequence length="172" mass="18923">LYRLQLQEYEPRDILSRFSKGAKTATDKTIRKICLDCKICGGKLDSNSVDIAFKKHMGNNVKEMDFASFKQFVEGPLSQEYARAKGCTQDKAVADLIEKIKAGSPKMHGTTSVSNDRATQALTDVSGYTGSHKNRFDAETGKGKGLEGRTDHQDNSGYVGNYKGSGTYDKTH</sequence>
<dbReference type="InterPro" id="IPR008907">
    <property type="entry name" value="TPP/p25"/>
</dbReference>
<dbReference type="GO" id="GO:0046785">
    <property type="term" value="P:microtubule polymerization"/>
    <property type="evidence" value="ECO:0007669"/>
    <property type="project" value="InterPro"/>
</dbReference>
<dbReference type="WBParaSite" id="ECPE_0001098901-mRNA-1">
    <property type="protein sequence ID" value="ECPE_0001098901-mRNA-1"/>
    <property type="gene ID" value="ECPE_0001098901"/>
</dbReference>
<dbReference type="GO" id="GO:0032273">
    <property type="term" value="P:positive regulation of protein polymerization"/>
    <property type="evidence" value="ECO:0007669"/>
    <property type="project" value="TreeGrafter"/>
</dbReference>
<dbReference type="PANTHER" id="PTHR12932">
    <property type="entry name" value="P25 ALPHA-RELATED"/>
    <property type="match status" value="1"/>
</dbReference>
<proteinExistence type="inferred from homology"/>
<dbReference type="GO" id="GO:0015631">
    <property type="term" value="F:tubulin binding"/>
    <property type="evidence" value="ECO:0007669"/>
    <property type="project" value="InterPro"/>
</dbReference>
<dbReference type="Gene3D" id="1.10.238.10">
    <property type="entry name" value="EF-hand"/>
    <property type="match status" value="1"/>
</dbReference>
<evidence type="ECO:0000256" key="1">
    <source>
        <dbReference type="ARBA" id="ARBA00010994"/>
    </source>
</evidence>
<evidence type="ECO:0000313" key="3">
    <source>
        <dbReference type="WBParaSite" id="ECPE_0001098901-mRNA-1"/>
    </source>
</evidence>
<protein>
    <submittedName>
        <fullName evidence="3">Tubulin polymerization-promoting protein family member 2</fullName>
    </submittedName>
</protein>
<dbReference type="GO" id="GO:0005874">
    <property type="term" value="C:microtubule"/>
    <property type="evidence" value="ECO:0007669"/>
    <property type="project" value="TreeGrafter"/>
</dbReference>
<organism evidence="3">
    <name type="scientific">Echinostoma caproni</name>
    <dbReference type="NCBI Taxonomy" id="27848"/>
    <lineage>
        <taxon>Eukaryota</taxon>
        <taxon>Metazoa</taxon>
        <taxon>Spiralia</taxon>
        <taxon>Lophotrochozoa</taxon>
        <taxon>Platyhelminthes</taxon>
        <taxon>Trematoda</taxon>
        <taxon>Digenea</taxon>
        <taxon>Plagiorchiida</taxon>
        <taxon>Echinostomata</taxon>
        <taxon>Echinostomatoidea</taxon>
        <taxon>Echinostomatidae</taxon>
        <taxon>Echinostoma</taxon>
    </lineage>
</organism>
<reference evidence="3" key="1">
    <citation type="submission" date="2016-06" db="UniProtKB">
        <authorList>
            <consortium name="WormBaseParasite"/>
        </authorList>
    </citation>
    <scope>IDENTIFICATION</scope>
</reference>
<evidence type="ECO:0000256" key="2">
    <source>
        <dbReference type="SAM" id="MobiDB-lite"/>
    </source>
</evidence>
<feature type="region of interest" description="Disordered" evidence="2">
    <location>
        <begin position="124"/>
        <end position="172"/>
    </location>
</feature>
<dbReference type="InterPro" id="IPR011992">
    <property type="entry name" value="EF-hand-dom_pair"/>
</dbReference>
<name>A0A183AVH0_9TREM</name>
<comment type="similarity">
    <text evidence="1">Belongs to the TPPP family.</text>
</comment>
<dbReference type="SUPFAM" id="SSF47473">
    <property type="entry name" value="EF-hand"/>
    <property type="match status" value="1"/>
</dbReference>
<dbReference type="Pfam" id="PF05517">
    <property type="entry name" value="p25-alpha"/>
    <property type="match status" value="1"/>
</dbReference>
<feature type="compositionally biased region" description="Basic and acidic residues" evidence="2">
    <location>
        <begin position="134"/>
        <end position="154"/>
    </location>
</feature>